<evidence type="ECO:0000256" key="17">
    <source>
        <dbReference type="ARBA" id="ARBA00058763"/>
    </source>
</evidence>
<evidence type="ECO:0000256" key="11">
    <source>
        <dbReference type="ARBA" id="ARBA00023134"/>
    </source>
</evidence>
<dbReference type="SUPFAM" id="SSF52540">
    <property type="entry name" value="P-loop containing nucleoside triphosphate hydrolases"/>
    <property type="match status" value="1"/>
</dbReference>
<dbReference type="NCBIfam" id="TIGR00231">
    <property type="entry name" value="small_GTP"/>
    <property type="match status" value="1"/>
</dbReference>
<evidence type="ECO:0000256" key="18">
    <source>
        <dbReference type="ARBA" id="ARBA00067830"/>
    </source>
</evidence>
<dbReference type="InterPro" id="IPR005225">
    <property type="entry name" value="Small_GTP-bd"/>
</dbReference>
<evidence type="ECO:0000313" key="20">
    <source>
        <dbReference type="Proteomes" id="UP001258017"/>
    </source>
</evidence>
<dbReference type="PANTHER" id="PTHR47977">
    <property type="entry name" value="RAS-RELATED PROTEIN RAB"/>
    <property type="match status" value="1"/>
</dbReference>
<organism evidence="19 20">
    <name type="scientific">Odynerus spinipes</name>
    <dbReference type="NCBI Taxonomy" id="1348599"/>
    <lineage>
        <taxon>Eukaryota</taxon>
        <taxon>Metazoa</taxon>
        <taxon>Ecdysozoa</taxon>
        <taxon>Arthropoda</taxon>
        <taxon>Hexapoda</taxon>
        <taxon>Insecta</taxon>
        <taxon>Pterygota</taxon>
        <taxon>Neoptera</taxon>
        <taxon>Endopterygota</taxon>
        <taxon>Hymenoptera</taxon>
        <taxon>Apocrita</taxon>
        <taxon>Aculeata</taxon>
        <taxon>Vespoidea</taxon>
        <taxon>Vespidae</taxon>
        <taxon>Eumeninae</taxon>
        <taxon>Odynerus</taxon>
    </lineage>
</organism>
<reference evidence="19" key="1">
    <citation type="submission" date="2021-08" db="EMBL/GenBank/DDBJ databases">
        <authorList>
            <person name="Misof B."/>
            <person name="Oliver O."/>
            <person name="Podsiadlowski L."/>
            <person name="Donath A."/>
            <person name="Peters R."/>
            <person name="Mayer C."/>
            <person name="Rust J."/>
            <person name="Gunkel S."/>
            <person name="Lesny P."/>
            <person name="Martin S."/>
            <person name="Oeyen J.P."/>
            <person name="Petersen M."/>
            <person name="Panagiotis P."/>
            <person name="Wilbrandt J."/>
            <person name="Tanja T."/>
        </authorList>
    </citation>
    <scope>NUCLEOTIDE SEQUENCE</scope>
    <source>
        <strain evidence="19">GBR_01_08_01A</strain>
        <tissue evidence="19">Thorax + abdomen</tissue>
    </source>
</reference>
<dbReference type="GO" id="GO:0000139">
    <property type="term" value="C:Golgi membrane"/>
    <property type="evidence" value="ECO:0007669"/>
    <property type="project" value="UniProtKB-SubCell"/>
</dbReference>
<keyword evidence="7" id="KW-0378">Hydrolase</keyword>
<keyword evidence="4" id="KW-0813">Transport</keyword>
<accession>A0AAD9RYN4</accession>
<evidence type="ECO:0000256" key="8">
    <source>
        <dbReference type="ARBA" id="ARBA00022842"/>
    </source>
</evidence>
<protein>
    <recommendedName>
        <fullName evidence="18">Ras-related protein Rab-36</fullName>
        <ecNumber evidence="3">3.6.5.2</ecNumber>
    </recommendedName>
</protein>
<keyword evidence="20" id="KW-1185">Reference proteome</keyword>
<keyword evidence="6" id="KW-0547">Nucleotide-binding</keyword>
<evidence type="ECO:0000256" key="10">
    <source>
        <dbReference type="ARBA" id="ARBA00023034"/>
    </source>
</evidence>
<evidence type="ECO:0000256" key="9">
    <source>
        <dbReference type="ARBA" id="ARBA00022927"/>
    </source>
</evidence>
<sequence length="260" mass="29579">MKDNAHEERQIIKWPPPFSSDMTPYCERDFDNLVKRTCAERCLTLRISKVIVIGDVAVGKTSLVNRFCHKLFDNNYKATIGVDFEVERFDILGVPFHLQIWDTAGQERFKCIAASYYRAANAIIVVFDVGNLLTLAHCQQWLAEAYKSNTGPCHVFLVGTKRDLLSNQVYTIIENRAIDVANRMRAEYWTVSSRTGDGVSELFARVAALCFNAMVLRELENLKMEPMSIGSDLITVKIRSKENEERSKKRASSKCFDCSS</sequence>
<dbReference type="EMBL" id="JAIFRP010000006">
    <property type="protein sequence ID" value="KAK2588013.1"/>
    <property type="molecule type" value="Genomic_DNA"/>
</dbReference>
<evidence type="ECO:0000256" key="6">
    <source>
        <dbReference type="ARBA" id="ARBA00022741"/>
    </source>
</evidence>
<evidence type="ECO:0000256" key="12">
    <source>
        <dbReference type="ARBA" id="ARBA00023136"/>
    </source>
</evidence>
<dbReference type="InterPro" id="IPR001806">
    <property type="entry name" value="Small_GTPase"/>
</dbReference>
<evidence type="ECO:0000256" key="13">
    <source>
        <dbReference type="ARBA" id="ARBA00023288"/>
    </source>
</evidence>
<keyword evidence="5" id="KW-0479">Metal-binding</keyword>
<reference evidence="19" key="2">
    <citation type="journal article" date="2023" name="Commun. Biol.">
        <title>Intrasexual cuticular hydrocarbon dimorphism in a wasp sheds light on hydrocarbon biosynthesis genes in Hymenoptera.</title>
        <authorList>
            <person name="Moris V.C."/>
            <person name="Podsiadlowski L."/>
            <person name="Martin S."/>
            <person name="Oeyen J.P."/>
            <person name="Donath A."/>
            <person name="Petersen M."/>
            <person name="Wilbrandt J."/>
            <person name="Misof B."/>
            <person name="Liedtke D."/>
            <person name="Thamm M."/>
            <person name="Scheiner R."/>
            <person name="Schmitt T."/>
            <person name="Niehuis O."/>
        </authorList>
    </citation>
    <scope>NUCLEOTIDE SEQUENCE</scope>
    <source>
        <strain evidence="19">GBR_01_08_01A</strain>
    </source>
</reference>
<dbReference type="Proteomes" id="UP001258017">
    <property type="component" value="Unassembled WGS sequence"/>
</dbReference>
<evidence type="ECO:0000256" key="3">
    <source>
        <dbReference type="ARBA" id="ARBA00011984"/>
    </source>
</evidence>
<dbReference type="GO" id="GO:0015031">
    <property type="term" value="P:protein transport"/>
    <property type="evidence" value="ECO:0007669"/>
    <property type="project" value="UniProtKB-KW"/>
</dbReference>
<evidence type="ECO:0000256" key="2">
    <source>
        <dbReference type="ARBA" id="ARBA00006270"/>
    </source>
</evidence>
<keyword evidence="14" id="KW-0636">Prenylation</keyword>
<dbReference type="SMART" id="SM00176">
    <property type="entry name" value="RAN"/>
    <property type="match status" value="1"/>
</dbReference>
<comment type="cofactor">
    <cofactor evidence="1">
        <name>Mg(2+)</name>
        <dbReference type="ChEBI" id="CHEBI:18420"/>
    </cofactor>
</comment>
<comment type="function">
    <text evidence="17">The small GTPases Rab are key regulators of intracellular membrane trafficking, from the formation of transport vesicles to their fusion with membranes. Rabs cycle between an inactive GDP-bound form and an active GTP-bound form that is able to recruit to membranes different sets of downstream effectors directly responsible for vesicle formation, movement, tethering and fusion.</text>
</comment>
<dbReference type="InterPro" id="IPR027417">
    <property type="entry name" value="P-loop_NTPase"/>
</dbReference>
<dbReference type="GO" id="GO:0046872">
    <property type="term" value="F:metal ion binding"/>
    <property type="evidence" value="ECO:0007669"/>
    <property type="project" value="UniProtKB-KW"/>
</dbReference>
<dbReference type="PRINTS" id="PR00449">
    <property type="entry name" value="RASTRNSFRMNG"/>
</dbReference>
<evidence type="ECO:0000256" key="14">
    <source>
        <dbReference type="ARBA" id="ARBA00023289"/>
    </source>
</evidence>
<dbReference type="Gene3D" id="3.40.50.300">
    <property type="entry name" value="P-loop containing nucleotide triphosphate hydrolases"/>
    <property type="match status" value="1"/>
</dbReference>
<keyword evidence="9" id="KW-0653">Protein transport</keyword>
<evidence type="ECO:0000256" key="15">
    <source>
        <dbReference type="ARBA" id="ARBA00037794"/>
    </source>
</evidence>
<evidence type="ECO:0000256" key="5">
    <source>
        <dbReference type="ARBA" id="ARBA00022723"/>
    </source>
</evidence>
<evidence type="ECO:0000256" key="16">
    <source>
        <dbReference type="ARBA" id="ARBA00047660"/>
    </source>
</evidence>
<evidence type="ECO:0000313" key="19">
    <source>
        <dbReference type="EMBL" id="KAK2588013.1"/>
    </source>
</evidence>
<keyword evidence="12" id="KW-0472">Membrane</keyword>
<evidence type="ECO:0000256" key="7">
    <source>
        <dbReference type="ARBA" id="ARBA00022801"/>
    </source>
</evidence>
<keyword evidence="8" id="KW-0460">Magnesium</keyword>
<dbReference type="GO" id="GO:0003925">
    <property type="term" value="F:G protein activity"/>
    <property type="evidence" value="ECO:0007669"/>
    <property type="project" value="UniProtKB-EC"/>
</dbReference>
<comment type="catalytic activity">
    <reaction evidence="16">
        <text>GTP + H2O = GDP + phosphate + H(+)</text>
        <dbReference type="Rhea" id="RHEA:19669"/>
        <dbReference type="ChEBI" id="CHEBI:15377"/>
        <dbReference type="ChEBI" id="CHEBI:15378"/>
        <dbReference type="ChEBI" id="CHEBI:37565"/>
        <dbReference type="ChEBI" id="CHEBI:43474"/>
        <dbReference type="ChEBI" id="CHEBI:58189"/>
        <dbReference type="EC" id="3.6.5.2"/>
    </reaction>
    <physiologicalReaction direction="left-to-right" evidence="16">
        <dbReference type="Rhea" id="RHEA:19670"/>
    </physiologicalReaction>
</comment>
<gene>
    <name evidence="19" type="ORF">KPH14_004087</name>
</gene>
<dbReference type="Pfam" id="PF00071">
    <property type="entry name" value="Ras"/>
    <property type="match status" value="1"/>
</dbReference>
<dbReference type="SMART" id="SM00175">
    <property type="entry name" value="RAB"/>
    <property type="match status" value="1"/>
</dbReference>
<comment type="similarity">
    <text evidence="2">Belongs to the small GTPase superfamily. Rab family.</text>
</comment>
<dbReference type="InterPro" id="IPR050227">
    <property type="entry name" value="Rab"/>
</dbReference>
<evidence type="ECO:0000256" key="4">
    <source>
        <dbReference type="ARBA" id="ARBA00022448"/>
    </source>
</evidence>
<proteinExistence type="inferred from homology"/>
<dbReference type="EC" id="3.6.5.2" evidence="3"/>
<dbReference type="GO" id="GO:0005525">
    <property type="term" value="F:GTP binding"/>
    <property type="evidence" value="ECO:0007669"/>
    <property type="project" value="UniProtKB-KW"/>
</dbReference>
<name>A0AAD9RYN4_9HYME</name>
<dbReference type="SMART" id="SM00173">
    <property type="entry name" value="RAS"/>
    <property type="match status" value="1"/>
</dbReference>
<dbReference type="PROSITE" id="PS51419">
    <property type="entry name" value="RAB"/>
    <property type="match status" value="1"/>
</dbReference>
<comment type="subcellular location">
    <subcellularLocation>
        <location evidence="15">Golgi apparatus membrane</location>
        <topology evidence="15">Lipid-anchor</topology>
    </subcellularLocation>
</comment>
<dbReference type="FunFam" id="3.40.50.300:FF:000707">
    <property type="entry name" value="RAB36, member RAS oncogene family"/>
    <property type="match status" value="1"/>
</dbReference>
<comment type="caution">
    <text evidence="19">The sequence shown here is derived from an EMBL/GenBank/DDBJ whole genome shotgun (WGS) entry which is preliminary data.</text>
</comment>
<keyword evidence="10" id="KW-0333">Golgi apparatus</keyword>
<dbReference type="AlphaFoldDB" id="A0AAD9RYN4"/>
<dbReference type="SMART" id="SM00174">
    <property type="entry name" value="RHO"/>
    <property type="match status" value="1"/>
</dbReference>
<keyword evidence="13" id="KW-0449">Lipoprotein</keyword>
<keyword evidence="11" id="KW-0342">GTP-binding</keyword>
<evidence type="ECO:0000256" key="1">
    <source>
        <dbReference type="ARBA" id="ARBA00001946"/>
    </source>
</evidence>